<dbReference type="InterPro" id="IPR036278">
    <property type="entry name" value="Sialidase_sf"/>
</dbReference>
<dbReference type="InterPro" id="IPR051043">
    <property type="entry name" value="Sulfatase_Mod_Factor_Kinase"/>
</dbReference>
<sequence length="800" mass="88381">MGETNETPRTAFIKQPVYLKWGDWDEHPVHEVTISQPFHMAEAEVKVGQFQQFRAAYRGDPATAPYAAGISWEDATAFCRWLSEKEGMTYRLPTEAEWEYACRAGTTTWFSSPGEAPPGIGVPNAWGFLNMHAGVREWCLDWHGEYPFESQTDPVGPSSGIARVIRGGGLENDLPYYSRSANRAGLPPNFPPVPLEELQAVSQKAKVSANAPSGAGQAQSGNYKSEMGYKNFIRDIPNNQGNSTIGFRVVAAPPPATKPGDPLLPFAVLGVLPTNVTTRELAKHGPPANKPHFRKRLLLPTPPENTAPSKLAALRALGFHRGMLRHNHCPGLVACDNGDLIVVMFTAVGETTPDVAMMSTRLRHGADQWDMPDLFLDMPDIDDHAPLLWNDHGRIWFVWGMNKFNAGYPFQYITSDDNGATWSPVNFPHFPEPVGGYSAQPITSAFRDRAGNILIASDAIGPESVLWKSTDNGATWFDTGGRTGGRHTVFVEMRDGRLLGFGGKSSDIEGHMPRSVSDDGGKTWKISQTPFCMLGGNQRPSLIRLASGRLFFAGDLQTDKGFTPPDIKDKGVWVALSDDDGETWKIRKLPSTQRHELPKRSADMGGDTIGYSVTRQTPNGMIHLIATMTEPCLHYEFNEEWILSGSDEVDNASDETLTRNKAARVAGIREYTEKVPGGTVLYSGGIADDGRFLFHGPVRWLGPDGEVLHDATYHLGQFQGTETHYRPSGTLSWKREYKTPALFEWTTYWPDGGTRTRSTWRDLHGEGKAVLFDRMTGMEVFSINMENGLVRSLKGDPEEN</sequence>
<feature type="domain" description="Sulfatase-modifying factor enzyme-like" evidence="2">
    <location>
        <begin position="119"/>
        <end position="185"/>
    </location>
</feature>
<dbReference type="EMBL" id="LRRQ01000043">
    <property type="protein sequence ID" value="OAM90966.1"/>
    <property type="molecule type" value="Genomic_DNA"/>
</dbReference>
<gene>
    <name evidence="4" type="ORF">AW736_05565</name>
</gene>
<dbReference type="PANTHER" id="PTHR23150:SF19">
    <property type="entry name" value="FORMYLGLYCINE-GENERATING ENZYME"/>
    <property type="match status" value="1"/>
</dbReference>
<feature type="domain" description="Sulfatase-modifying factor enzyme-like" evidence="2">
    <location>
        <begin position="20"/>
        <end position="109"/>
    </location>
</feature>
<feature type="domain" description="Sialidase" evidence="3">
    <location>
        <begin position="338"/>
        <end position="624"/>
    </location>
</feature>
<organism evidence="4 5">
    <name type="scientific">Termitidicoccus mucosus</name>
    <dbReference type="NCBI Taxonomy" id="1184151"/>
    <lineage>
        <taxon>Bacteria</taxon>
        <taxon>Pseudomonadati</taxon>
        <taxon>Verrucomicrobiota</taxon>
        <taxon>Opitutia</taxon>
        <taxon>Opitutales</taxon>
        <taxon>Opitutaceae</taxon>
        <taxon>Termitidicoccus</taxon>
    </lineage>
</organism>
<evidence type="ECO:0008006" key="6">
    <source>
        <dbReference type="Google" id="ProtNLM"/>
    </source>
</evidence>
<dbReference type="CDD" id="cd15482">
    <property type="entry name" value="Sialidase_non-viral"/>
    <property type="match status" value="1"/>
</dbReference>
<dbReference type="Gene3D" id="2.20.110.10">
    <property type="entry name" value="Histone H3 K4-specific methyltransferase SET7/9 N-terminal domain"/>
    <property type="match status" value="1"/>
</dbReference>
<dbReference type="Proteomes" id="UP000078486">
    <property type="component" value="Unassembled WGS sequence"/>
</dbReference>
<dbReference type="SUPFAM" id="SSF56436">
    <property type="entry name" value="C-type lectin-like"/>
    <property type="match status" value="1"/>
</dbReference>
<dbReference type="InterPro" id="IPR042095">
    <property type="entry name" value="SUMF_sf"/>
</dbReference>
<proteinExistence type="predicted"/>
<protein>
    <recommendedName>
        <fullName evidence="6">Sulfatase-modifying factor enzyme domain-containing protein</fullName>
    </recommendedName>
</protein>
<dbReference type="Pfam" id="PF13088">
    <property type="entry name" value="BNR_2"/>
    <property type="match status" value="1"/>
</dbReference>
<dbReference type="GO" id="GO:0120147">
    <property type="term" value="F:formylglycine-generating oxidase activity"/>
    <property type="evidence" value="ECO:0007669"/>
    <property type="project" value="TreeGrafter"/>
</dbReference>
<keyword evidence="5" id="KW-1185">Reference proteome</keyword>
<dbReference type="PANTHER" id="PTHR23150">
    <property type="entry name" value="SULFATASE MODIFYING FACTOR 1, 2"/>
    <property type="match status" value="1"/>
</dbReference>
<dbReference type="AlphaFoldDB" id="A0A178IPE3"/>
<feature type="region of interest" description="Disordered" evidence="1">
    <location>
        <begin position="281"/>
        <end position="305"/>
    </location>
</feature>
<dbReference type="SUPFAM" id="SSF82185">
    <property type="entry name" value="Histone H3 K4-specific methyltransferase SET7/9 N-terminal domain"/>
    <property type="match status" value="1"/>
</dbReference>
<reference evidence="4 5" key="1">
    <citation type="submission" date="2016-01" db="EMBL/GenBank/DDBJ databases">
        <title>High potential of lignocellulose degradation of a new Verrucomicrobia species.</title>
        <authorList>
            <person name="Wang Y."/>
            <person name="Shi Y."/>
            <person name="Qiu Z."/>
            <person name="Liu S."/>
            <person name="Yang H."/>
        </authorList>
    </citation>
    <scope>NUCLEOTIDE SEQUENCE [LARGE SCALE GENOMIC DNA]</scope>
    <source>
        <strain evidence="4 5">TSB47</strain>
    </source>
</reference>
<dbReference type="InterPro" id="IPR011040">
    <property type="entry name" value="Sialidase"/>
</dbReference>
<dbReference type="Gene3D" id="2.120.10.10">
    <property type="match status" value="1"/>
</dbReference>
<name>A0A178IPE3_9BACT</name>
<evidence type="ECO:0000259" key="3">
    <source>
        <dbReference type="Pfam" id="PF13088"/>
    </source>
</evidence>
<evidence type="ECO:0000313" key="4">
    <source>
        <dbReference type="EMBL" id="OAM90966.1"/>
    </source>
</evidence>
<accession>A0A178IPE3</accession>
<comment type="caution">
    <text evidence="4">The sequence shown here is derived from an EMBL/GenBank/DDBJ whole genome shotgun (WGS) entry which is preliminary data.</text>
</comment>
<dbReference type="STRING" id="1184151.AW736_05565"/>
<evidence type="ECO:0000256" key="1">
    <source>
        <dbReference type="SAM" id="MobiDB-lite"/>
    </source>
</evidence>
<evidence type="ECO:0000313" key="5">
    <source>
        <dbReference type="Proteomes" id="UP000078486"/>
    </source>
</evidence>
<dbReference type="InterPro" id="IPR005532">
    <property type="entry name" value="SUMF_dom"/>
</dbReference>
<evidence type="ECO:0000259" key="2">
    <source>
        <dbReference type="Pfam" id="PF03781"/>
    </source>
</evidence>
<dbReference type="SUPFAM" id="SSF50939">
    <property type="entry name" value="Sialidases"/>
    <property type="match status" value="1"/>
</dbReference>
<dbReference type="InterPro" id="IPR016187">
    <property type="entry name" value="CTDL_fold"/>
</dbReference>
<dbReference type="Gene3D" id="3.90.1580.10">
    <property type="entry name" value="paralog of FGE (formylglycine-generating enzyme)"/>
    <property type="match status" value="1"/>
</dbReference>
<dbReference type="Pfam" id="PF03781">
    <property type="entry name" value="FGE-sulfatase"/>
    <property type="match status" value="2"/>
</dbReference>